<evidence type="ECO:0000256" key="1">
    <source>
        <dbReference type="SAM" id="MobiDB-lite"/>
    </source>
</evidence>
<sequence length="406" mass="43887">MSSPPTLQQHSSRPTPQHSRSSSTSAKSRPACLIDIFTTPPTRLARASVDYSVASYSTASTPSLTEQSENSLASSLSSLQSFLAATSLPTPPPLSRAMSQPTKRRPSNPPSAFQQAPASAQQPSRCERLLLATLQRAEAAEEAIRHRERAASYSPPSTPPFPSPRSSTSKDDDDMDWLAEIAEQTCMRPSRRSPADPGRIGRTTSIVHVSRSPSPGKMARMTRKKEQELKAILQAERVRTGEGATFGPMPLSRSDSFASSTSLRKSGWMSTSPSPTGHSHADWPWEPTSPTSKGSSHATATPRSPESKPPLSRAQTAPAAAALRARPQLARPRKTLPTRPGQPITPPPSPPFDAHSTALLLKNREGYVSFRDLEGLGAPADEDEDGDKDGDNDRGRPWWIPIGWTR</sequence>
<dbReference type="AlphaFoldDB" id="A0A167PGQ2"/>
<protein>
    <submittedName>
        <fullName evidence="2">Uncharacterized protein</fullName>
    </submittedName>
</protein>
<feature type="compositionally biased region" description="Low complexity" evidence="1">
    <location>
        <begin position="19"/>
        <end position="28"/>
    </location>
</feature>
<organism evidence="2 3">
    <name type="scientific">Calocera viscosa (strain TUFC12733)</name>
    <dbReference type="NCBI Taxonomy" id="1330018"/>
    <lineage>
        <taxon>Eukaryota</taxon>
        <taxon>Fungi</taxon>
        <taxon>Dikarya</taxon>
        <taxon>Basidiomycota</taxon>
        <taxon>Agaricomycotina</taxon>
        <taxon>Dacrymycetes</taxon>
        <taxon>Dacrymycetales</taxon>
        <taxon>Dacrymycetaceae</taxon>
        <taxon>Calocera</taxon>
    </lineage>
</organism>
<dbReference type="Proteomes" id="UP000076738">
    <property type="component" value="Unassembled WGS sequence"/>
</dbReference>
<reference evidence="2 3" key="1">
    <citation type="journal article" date="2016" name="Mol. Biol. Evol.">
        <title>Comparative Genomics of Early-Diverging Mushroom-Forming Fungi Provides Insights into the Origins of Lignocellulose Decay Capabilities.</title>
        <authorList>
            <person name="Nagy L.G."/>
            <person name="Riley R."/>
            <person name="Tritt A."/>
            <person name="Adam C."/>
            <person name="Daum C."/>
            <person name="Floudas D."/>
            <person name="Sun H."/>
            <person name="Yadav J.S."/>
            <person name="Pangilinan J."/>
            <person name="Larsson K.H."/>
            <person name="Matsuura K."/>
            <person name="Barry K."/>
            <person name="Labutti K."/>
            <person name="Kuo R."/>
            <person name="Ohm R.A."/>
            <person name="Bhattacharya S.S."/>
            <person name="Shirouzu T."/>
            <person name="Yoshinaga Y."/>
            <person name="Martin F.M."/>
            <person name="Grigoriev I.V."/>
            <person name="Hibbett D.S."/>
        </authorList>
    </citation>
    <scope>NUCLEOTIDE SEQUENCE [LARGE SCALE GENOMIC DNA]</scope>
    <source>
        <strain evidence="2 3">TUFC12733</strain>
    </source>
</reference>
<feature type="compositionally biased region" description="Low complexity" evidence="1">
    <location>
        <begin position="313"/>
        <end position="330"/>
    </location>
</feature>
<feature type="region of interest" description="Disordered" evidence="1">
    <location>
        <begin position="1"/>
        <end position="34"/>
    </location>
</feature>
<feature type="region of interest" description="Disordered" evidence="1">
    <location>
        <begin position="373"/>
        <end position="406"/>
    </location>
</feature>
<accession>A0A167PGQ2</accession>
<feature type="compositionally biased region" description="Polar residues" evidence="1">
    <location>
        <begin position="1"/>
        <end position="18"/>
    </location>
</feature>
<feature type="compositionally biased region" description="Polar residues" evidence="1">
    <location>
        <begin position="253"/>
        <end position="277"/>
    </location>
</feature>
<gene>
    <name evidence="2" type="ORF">CALVIDRAFT_525772</name>
</gene>
<feature type="compositionally biased region" description="Polar residues" evidence="1">
    <location>
        <begin position="288"/>
        <end position="304"/>
    </location>
</feature>
<evidence type="ECO:0000313" key="3">
    <source>
        <dbReference type="Proteomes" id="UP000076738"/>
    </source>
</evidence>
<dbReference type="EMBL" id="KV417274">
    <property type="protein sequence ID" value="KZO98772.1"/>
    <property type="molecule type" value="Genomic_DNA"/>
</dbReference>
<proteinExistence type="predicted"/>
<evidence type="ECO:0000313" key="2">
    <source>
        <dbReference type="EMBL" id="KZO98772.1"/>
    </source>
</evidence>
<feature type="region of interest" description="Disordered" evidence="1">
    <location>
        <begin position="84"/>
        <end position="357"/>
    </location>
</feature>
<name>A0A167PGQ2_CALVF</name>
<feature type="compositionally biased region" description="Low complexity" evidence="1">
    <location>
        <begin position="110"/>
        <end position="124"/>
    </location>
</feature>
<feature type="compositionally biased region" description="Polar residues" evidence="1">
    <location>
        <begin position="202"/>
        <end position="213"/>
    </location>
</feature>
<dbReference type="STRING" id="1330018.A0A167PGQ2"/>
<keyword evidence="3" id="KW-1185">Reference proteome</keyword>